<evidence type="ECO:0000256" key="7">
    <source>
        <dbReference type="ARBA" id="ARBA00023192"/>
    </source>
</evidence>
<comment type="catalytic activity">
    <reaction evidence="8">
        <text>O-acetyl-L-serine + hydrogen sulfide = L-cysteine + acetate</text>
        <dbReference type="Rhea" id="RHEA:14829"/>
        <dbReference type="ChEBI" id="CHEBI:29919"/>
        <dbReference type="ChEBI" id="CHEBI:30089"/>
        <dbReference type="ChEBI" id="CHEBI:35235"/>
        <dbReference type="ChEBI" id="CHEBI:58340"/>
        <dbReference type="EC" id="2.5.1.47"/>
    </reaction>
</comment>
<evidence type="ECO:0000256" key="2">
    <source>
        <dbReference type="ARBA" id="ARBA00007103"/>
    </source>
</evidence>
<dbReference type="EMBL" id="JACHFD010000010">
    <property type="protein sequence ID" value="MBB5351985.1"/>
    <property type="molecule type" value="Genomic_DNA"/>
</dbReference>
<organism evidence="10 11">
    <name type="scientific">Haloferula luteola</name>
    <dbReference type="NCBI Taxonomy" id="595692"/>
    <lineage>
        <taxon>Bacteria</taxon>
        <taxon>Pseudomonadati</taxon>
        <taxon>Verrucomicrobiota</taxon>
        <taxon>Verrucomicrobiia</taxon>
        <taxon>Verrucomicrobiales</taxon>
        <taxon>Verrucomicrobiaceae</taxon>
        <taxon>Haloferula</taxon>
    </lineage>
</organism>
<sequence>MPSFSTRPPVLDLIGQTPLLELPFRKERLRIFAKAEFLNPSGSIKDRLARHIIEHAEENGMLQRDSIILECTSGNTGISLSLVGAAKGYRVKILMSRTASIERRNLIRHLGGEIELFEPTQGYATGIHLAQQMAENDSRYFLPRQFENPLNAEDHERGTALEILRQVPGQRVDAFVSGYGTGGTLTGCGRAIKRAHPSACVVAMEPAESAMLSGEMPCCHGIEGIAGGFVPPLVLSAPIDQRIKVSSEEALTMTQRLAAEYGLLVGTSSGANVCAALQMARMLGPDAQVVTILCDRAERYYSTRLFEASRHVDAFESSSPVASNSVGMPTESVLCRS</sequence>
<dbReference type="InterPro" id="IPR001926">
    <property type="entry name" value="TrpB-like_PALP"/>
</dbReference>
<comment type="caution">
    <text evidence="10">The sequence shown here is derived from an EMBL/GenBank/DDBJ whole genome shotgun (WGS) entry which is preliminary data.</text>
</comment>
<feature type="domain" description="Tryptophan synthase beta chain-like PALP" evidence="9">
    <location>
        <begin position="11"/>
        <end position="295"/>
    </location>
</feature>
<dbReference type="PANTHER" id="PTHR10314">
    <property type="entry name" value="CYSTATHIONINE BETA-SYNTHASE"/>
    <property type="match status" value="1"/>
</dbReference>
<evidence type="ECO:0000313" key="10">
    <source>
        <dbReference type="EMBL" id="MBB5351985.1"/>
    </source>
</evidence>
<evidence type="ECO:0000313" key="11">
    <source>
        <dbReference type="Proteomes" id="UP000557717"/>
    </source>
</evidence>
<dbReference type="GO" id="GO:0006535">
    <property type="term" value="P:cysteine biosynthetic process from serine"/>
    <property type="evidence" value="ECO:0007669"/>
    <property type="project" value="InterPro"/>
</dbReference>
<reference evidence="10 11" key="1">
    <citation type="submission" date="2020-08" db="EMBL/GenBank/DDBJ databases">
        <title>Genomic Encyclopedia of Type Strains, Phase IV (KMG-IV): sequencing the most valuable type-strain genomes for metagenomic binning, comparative biology and taxonomic classification.</title>
        <authorList>
            <person name="Goeker M."/>
        </authorList>
    </citation>
    <scope>NUCLEOTIDE SEQUENCE [LARGE SCALE GENOMIC DNA]</scope>
    <source>
        <strain evidence="10 11">YC6886</strain>
    </source>
</reference>
<evidence type="ECO:0000256" key="1">
    <source>
        <dbReference type="ARBA" id="ARBA00001933"/>
    </source>
</evidence>
<accession>A0A840V1X0</accession>
<dbReference type="PROSITE" id="PS00901">
    <property type="entry name" value="CYS_SYNTHASE"/>
    <property type="match status" value="1"/>
</dbReference>
<gene>
    <name evidence="10" type="ORF">HNR46_002226</name>
</gene>
<evidence type="ECO:0000256" key="3">
    <source>
        <dbReference type="ARBA" id="ARBA00012681"/>
    </source>
</evidence>
<name>A0A840V1X0_9BACT</name>
<dbReference type="Proteomes" id="UP000557717">
    <property type="component" value="Unassembled WGS sequence"/>
</dbReference>
<dbReference type="RefSeq" id="WP_184018648.1">
    <property type="nucleotide sequence ID" value="NZ_JACHFD010000010.1"/>
</dbReference>
<dbReference type="InterPro" id="IPR050214">
    <property type="entry name" value="Cys_Synth/Cystath_Beta-Synth"/>
</dbReference>
<dbReference type="AlphaFoldDB" id="A0A840V1X0"/>
<dbReference type="FunFam" id="3.40.50.1100:FF:000006">
    <property type="entry name" value="Cysteine synthase"/>
    <property type="match status" value="1"/>
</dbReference>
<keyword evidence="4" id="KW-0028">Amino-acid biosynthesis</keyword>
<proteinExistence type="inferred from homology"/>
<evidence type="ECO:0000256" key="6">
    <source>
        <dbReference type="ARBA" id="ARBA00022898"/>
    </source>
</evidence>
<evidence type="ECO:0000256" key="4">
    <source>
        <dbReference type="ARBA" id="ARBA00022605"/>
    </source>
</evidence>
<dbReference type="InterPro" id="IPR036052">
    <property type="entry name" value="TrpB-like_PALP_sf"/>
</dbReference>
<dbReference type="Pfam" id="PF00291">
    <property type="entry name" value="PALP"/>
    <property type="match status" value="1"/>
</dbReference>
<protein>
    <recommendedName>
        <fullName evidence="3">cysteine synthase</fullName>
        <ecNumber evidence="3">2.5.1.47</ecNumber>
    </recommendedName>
</protein>
<comment type="cofactor">
    <cofactor evidence="1">
        <name>pyridoxal 5'-phosphate</name>
        <dbReference type="ChEBI" id="CHEBI:597326"/>
    </cofactor>
</comment>
<dbReference type="GO" id="GO:0004124">
    <property type="term" value="F:cysteine synthase activity"/>
    <property type="evidence" value="ECO:0007669"/>
    <property type="project" value="UniProtKB-EC"/>
</dbReference>
<keyword evidence="7" id="KW-0198">Cysteine biosynthesis</keyword>
<keyword evidence="6" id="KW-0663">Pyridoxal phosphate</keyword>
<dbReference type="CDD" id="cd01561">
    <property type="entry name" value="CBS_like"/>
    <property type="match status" value="1"/>
</dbReference>
<dbReference type="EC" id="2.5.1.47" evidence="3"/>
<evidence type="ECO:0000256" key="5">
    <source>
        <dbReference type="ARBA" id="ARBA00022679"/>
    </source>
</evidence>
<comment type="similarity">
    <text evidence="2">Belongs to the cysteine synthase/cystathionine beta-synthase family.</text>
</comment>
<dbReference type="SUPFAM" id="SSF53686">
    <property type="entry name" value="Tryptophan synthase beta subunit-like PLP-dependent enzymes"/>
    <property type="match status" value="1"/>
</dbReference>
<evidence type="ECO:0000256" key="8">
    <source>
        <dbReference type="ARBA" id="ARBA00047931"/>
    </source>
</evidence>
<dbReference type="InterPro" id="IPR001216">
    <property type="entry name" value="P-phosphate_BS"/>
</dbReference>
<evidence type="ECO:0000259" key="9">
    <source>
        <dbReference type="Pfam" id="PF00291"/>
    </source>
</evidence>
<keyword evidence="11" id="KW-1185">Reference proteome</keyword>
<keyword evidence="5 10" id="KW-0808">Transferase</keyword>
<dbReference type="Gene3D" id="3.40.50.1100">
    <property type="match status" value="2"/>
</dbReference>